<dbReference type="InterPro" id="IPR013249">
    <property type="entry name" value="RNA_pol_sigma70_r4_t2"/>
</dbReference>
<dbReference type="Proteomes" id="UP000095606">
    <property type="component" value="Unassembled WGS sequence"/>
</dbReference>
<dbReference type="EMBL" id="CZAE01000006">
    <property type="protein sequence ID" value="CUP01881.1"/>
    <property type="molecule type" value="Genomic_DNA"/>
</dbReference>
<evidence type="ECO:0000313" key="10">
    <source>
        <dbReference type="EMBL" id="UVQ75672.1"/>
    </source>
</evidence>
<dbReference type="PANTHER" id="PTHR43133:SF8">
    <property type="entry name" value="RNA POLYMERASE SIGMA FACTOR HI_1459-RELATED"/>
    <property type="match status" value="1"/>
</dbReference>
<evidence type="ECO:0000259" key="7">
    <source>
        <dbReference type="Pfam" id="PF08281"/>
    </source>
</evidence>
<dbReference type="InterPro" id="IPR039425">
    <property type="entry name" value="RNA_pol_sigma-70-like"/>
</dbReference>
<dbReference type="InterPro" id="IPR013325">
    <property type="entry name" value="RNA_pol_sigma_r2"/>
</dbReference>
<dbReference type="Pfam" id="PF04542">
    <property type="entry name" value="Sigma70_r2"/>
    <property type="match status" value="1"/>
</dbReference>
<dbReference type="NCBIfam" id="TIGR02937">
    <property type="entry name" value="sigma70-ECF"/>
    <property type="match status" value="1"/>
</dbReference>
<keyword evidence="4" id="KW-0238">DNA-binding</keyword>
<accession>A0A3E5GJA8</accession>
<accession>A0A174JTD4</accession>
<evidence type="ECO:0000313" key="9">
    <source>
        <dbReference type="EMBL" id="MCS2791221.1"/>
    </source>
</evidence>
<evidence type="ECO:0000256" key="4">
    <source>
        <dbReference type="ARBA" id="ARBA00023125"/>
    </source>
</evidence>
<dbReference type="RefSeq" id="WP_010535873.1">
    <property type="nucleotide sequence ID" value="NZ_CABMFH010000004.1"/>
</dbReference>
<dbReference type="AlphaFoldDB" id="A0A3E5GJA8"/>
<keyword evidence="5" id="KW-0804">Transcription</keyword>
<dbReference type="EMBL" id="JANUTS010000001">
    <property type="protein sequence ID" value="MCS2791221.1"/>
    <property type="molecule type" value="Genomic_DNA"/>
</dbReference>
<dbReference type="PANTHER" id="PTHR43133">
    <property type="entry name" value="RNA POLYMERASE ECF-TYPE SIGMA FACTO"/>
    <property type="match status" value="1"/>
</dbReference>
<keyword evidence="12" id="KW-1185">Reference proteome</keyword>
<dbReference type="InterPro" id="IPR036388">
    <property type="entry name" value="WH-like_DNA-bd_sf"/>
</dbReference>
<dbReference type="Pfam" id="PF08281">
    <property type="entry name" value="Sigma70_r4_2"/>
    <property type="match status" value="1"/>
</dbReference>
<protein>
    <submittedName>
        <fullName evidence="8">RNA polymerase ECF-type sigma factor</fullName>
    </submittedName>
    <submittedName>
        <fullName evidence="9">RNA polymerase sigma factor</fullName>
    </submittedName>
</protein>
<dbReference type="Proteomes" id="UP001060104">
    <property type="component" value="Chromosome"/>
</dbReference>
<name>A0A3E5GJA8_9BACE</name>
<dbReference type="InterPro" id="IPR013324">
    <property type="entry name" value="RNA_pol_sigma_r3/r4-like"/>
</dbReference>
<evidence type="ECO:0000313" key="11">
    <source>
        <dbReference type="Proteomes" id="UP000095606"/>
    </source>
</evidence>
<dbReference type="Gene3D" id="1.10.10.10">
    <property type="entry name" value="Winged helix-like DNA-binding domain superfamily/Winged helix DNA-binding domain"/>
    <property type="match status" value="1"/>
</dbReference>
<evidence type="ECO:0000313" key="8">
    <source>
        <dbReference type="EMBL" id="CUP01881.1"/>
    </source>
</evidence>
<dbReference type="GO" id="GO:0006352">
    <property type="term" value="P:DNA-templated transcription initiation"/>
    <property type="evidence" value="ECO:0007669"/>
    <property type="project" value="InterPro"/>
</dbReference>
<sequence length="170" mass="19947">MDVTDFKQQFLPCHRKLFRVAFQLMGNAQDAEDMVQEAYLKLWNKRGQLNGVLNAEAYSVTLIKNLCYDALRRNQLDEDGRAPEELNISADFNIISEMEWRDEVNQVQRLISQLPRQQKHVMILRDVNDCSFEEIEQATGLNAVNIRVLLSRARKKIREQFNAIVEYETR</sequence>
<evidence type="ECO:0000256" key="1">
    <source>
        <dbReference type="ARBA" id="ARBA00010641"/>
    </source>
</evidence>
<dbReference type="GO" id="GO:0003677">
    <property type="term" value="F:DNA binding"/>
    <property type="evidence" value="ECO:0007669"/>
    <property type="project" value="UniProtKB-KW"/>
</dbReference>
<dbReference type="EMBL" id="CP103141">
    <property type="protein sequence ID" value="UVQ75672.1"/>
    <property type="molecule type" value="Genomic_DNA"/>
</dbReference>
<comment type="similarity">
    <text evidence="1">Belongs to the sigma-70 factor family. ECF subfamily.</text>
</comment>
<reference evidence="8 11" key="1">
    <citation type="submission" date="2015-09" db="EMBL/GenBank/DDBJ databases">
        <authorList>
            <consortium name="Pathogen Informatics"/>
        </authorList>
    </citation>
    <scope>NUCLEOTIDE SEQUENCE [LARGE SCALE GENOMIC DNA]</scope>
    <source>
        <strain evidence="8 11">2789STDY5834846</strain>
    </source>
</reference>
<feature type="domain" description="RNA polymerase sigma-70 region 2" evidence="6">
    <location>
        <begin position="13"/>
        <end position="75"/>
    </location>
</feature>
<dbReference type="CDD" id="cd06171">
    <property type="entry name" value="Sigma70_r4"/>
    <property type="match status" value="1"/>
</dbReference>
<dbReference type="Proteomes" id="UP001204548">
    <property type="component" value="Unassembled WGS sequence"/>
</dbReference>
<organism evidence="8 11">
    <name type="scientific">Bacteroides faecis</name>
    <dbReference type="NCBI Taxonomy" id="674529"/>
    <lineage>
        <taxon>Bacteria</taxon>
        <taxon>Pseudomonadati</taxon>
        <taxon>Bacteroidota</taxon>
        <taxon>Bacteroidia</taxon>
        <taxon>Bacteroidales</taxon>
        <taxon>Bacteroidaceae</taxon>
        <taxon>Bacteroides</taxon>
    </lineage>
</organism>
<reference evidence="9" key="2">
    <citation type="submission" date="2022-08" db="EMBL/GenBank/DDBJ databases">
        <title>Genome Sequencing of Bacteroides fragilis Group Isolates with Nanopore Technology.</title>
        <authorList>
            <person name="Tisza M.J."/>
            <person name="Smith D."/>
            <person name="Dekker J.P."/>
        </authorList>
    </citation>
    <scope>NUCLEOTIDE SEQUENCE</scope>
    <source>
        <strain evidence="9">BFG-351</strain>
        <strain evidence="10">BFG-527</strain>
    </source>
</reference>
<dbReference type="SUPFAM" id="SSF88659">
    <property type="entry name" value="Sigma3 and sigma4 domains of RNA polymerase sigma factors"/>
    <property type="match status" value="1"/>
</dbReference>
<dbReference type="SUPFAM" id="SSF88946">
    <property type="entry name" value="Sigma2 domain of RNA polymerase sigma factors"/>
    <property type="match status" value="1"/>
</dbReference>
<evidence type="ECO:0000259" key="6">
    <source>
        <dbReference type="Pfam" id="PF04542"/>
    </source>
</evidence>
<evidence type="ECO:0000256" key="5">
    <source>
        <dbReference type="ARBA" id="ARBA00023163"/>
    </source>
</evidence>
<evidence type="ECO:0000256" key="3">
    <source>
        <dbReference type="ARBA" id="ARBA00023082"/>
    </source>
</evidence>
<dbReference type="InterPro" id="IPR007627">
    <property type="entry name" value="RNA_pol_sigma70_r2"/>
</dbReference>
<proteinExistence type="inferred from homology"/>
<feature type="domain" description="RNA polymerase sigma factor 70 region 4 type 2" evidence="7">
    <location>
        <begin position="106"/>
        <end position="157"/>
    </location>
</feature>
<dbReference type="InterPro" id="IPR014284">
    <property type="entry name" value="RNA_pol_sigma-70_dom"/>
</dbReference>
<gene>
    <name evidence="8" type="primary">sigV_3</name>
    <name evidence="8" type="ORF">ERS852461_01668</name>
    <name evidence="9" type="ORF">NXW97_04215</name>
    <name evidence="10" type="ORF">NXY30_04505</name>
</gene>
<dbReference type="GO" id="GO:0016987">
    <property type="term" value="F:sigma factor activity"/>
    <property type="evidence" value="ECO:0007669"/>
    <property type="project" value="UniProtKB-KW"/>
</dbReference>
<dbReference type="Gene3D" id="1.10.1740.10">
    <property type="match status" value="1"/>
</dbReference>
<evidence type="ECO:0000256" key="2">
    <source>
        <dbReference type="ARBA" id="ARBA00023015"/>
    </source>
</evidence>
<dbReference type="GeneID" id="69587913"/>
<keyword evidence="2" id="KW-0805">Transcription regulation</keyword>
<evidence type="ECO:0000313" key="12">
    <source>
        <dbReference type="Proteomes" id="UP001060104"/>
    </source>
</evidence>
<keyword evidence="3" id="KW-0731">Sigma factor</keyword>